<keyword evidence="4" id="KW-0997">Cell inner membrane</keyword>
<keyword evidence="2" id="KW-0813">Transport</keyword>
<dbReference type="GO" id="GO:0042910">
    <property type="term" value="F:xenobiotic transmembrane transporter activity"/>
    <property type="evidence" value="ECO:0007669"/>
    <property type="project" value="TreeGrafter"/>
</dbReference>
<evidence type="ECO:0000256" key="7">
    <source>
        <dbReference type="ARBA" id="ARBA00023136"/>
    </source>
</evidence>
<feature type="transmembrane region" description="Helical" evidence="9">
    <location>
        <begin position="436"/>
        <end position="456"/>
    </location>
</feature>
<dbReference type="SUPFAM" id="SSF82714">
    <property type="entry name" value="Multidrug efflux transporter AcrB TolC docking domain, DN and DC subdomains"/>
    <property type="match status" value="2"/>
</dbReference>
<dbReference type="SUPFAM" id="SSF82866">
    <property type="entry name" value="Multidrug efflux transporter AcrB transmembrane domain"/>
    <property type="match status" value="2"/>
</dbReference>
<dbReference type="InterPro" id="IPR027463">
    <property type="entry name" value="AcrB_DN_DC_subdom"/>
</dbReference>
<dbReference type="FunFam" id="3.30.70.1430:FF:000001">
    <property type="entry name" value="Efflux pump membrane transporter"/>
    <property type="match status" value="1"/>
</dbReference>
<keyword evidence="5 9" id="KW-0812">Transmembrane</keyword>
<dbReference type="PANTHER" id="PTHR32063:SF34">
    <property type="entry name" value="MULTIDRUG RESISTANCE PROTEIN MDTC"/>
    <property type="match status" value="1"/>
</dbReference>
<dbReference type="RefSeq" id="WP_201169430.1">
    <property type="nucleotide sequence ID" value="NZ_JAEPWM010000003.1"/>
</dbReference>
<feature type="region of interest" description="Disordered" evidence="8">
    <location>
        <begin position="779"/>
        <end position="818"/>
    </location>
</feature>
<dbReference type="Pfam" id="PF00873">
    <property type="entry name" value="ACR_tran"/>
    <property type="match status" value="2"/>
</dbReference>
<evidence type="ECO:0000256" key="6">
    <source>
        <dbReference type="ARBA" id="ARBA00022989"/>
    </source>
</evidence>
<dbReference type="EMBL" id="JAEPWM010000003">
    <property type="protein sequence ID" value="MBK6006379.1"/>
    <property type="molecule type" value="Genomic_DNA"/>
</dbReference>
<dbReference type="GO" id="GO:0005886">
    <property type="term" value="C:plasma membrane"/>
    <property type="evidence" value="ECO:0007669"/>
    <property type="project" value="UniProtKB-SubCell"/>
</dbReference>
<dbReference type="InterPro" id="IPR001036">
    <property type="entry name" value="Acrflvin-R"/>
</dbReference>
<comment type="caution">
    <text evidence="10">The sequence shown here is derived from an EMBL/GenBank/DDBJ whole genome shotgun (WGS) entry which is preliminary data.</text>
</comment>
<feature type="transmembrane region" description="Helical" evidence="9">
    <location>
        <begin position="534"/>
        <end position="552"/>
    </location>
</feature>
<comment type="subcellular location">
    <subcellularLocation>
        <location evidence="1">Cell inner membrane</location>
        <topology evidence="1">Multi-pass membrane protein</topology>
    </subcellularLocation>
</comment>
<feature type="transmembrane region" description="Helical" evidence="9">
    <location>
        <begin position="341"/>
        <end position="358"/>
    </location>
</feature>
<evidence type="ECO:0000256" key="4">
    <source>
        <dbReference type="ARBA" id="ARBA00022519"/>
    </source>
</evidence>
<proteinExistence type="predicted"/>
<evidence type="ECO:0000256" key="1">
    <source>
        <dbReference type="ARBA" id="ARBA00004429"/>
    </source>
</evidence>
<feature type="transmembrane region" description="Helical" evidence="9">
    <location>
        <begin position="12"/>
        <end position="30"/>
    </location>
</feature>
<evidence type="ECO:0000256" key="5">
    <source>
        <dbReference type="ARBA" id="ARBA00022692"/>
    </source>
</evidence>
<reference evidence="10" key="2">
    <citation type="submission" date="2021-01" db="EMBL/GenBank/DDBJ databases">
        <authorList>
            <person name="Kang M."/>
        </authorList>
    </citation>
    <scope>NUCLEOTIDE SEQUENCE</scope>
    <source>
        <strain evidence="10">KACC 17527</strain>
    </source>
</reference>
<dbReference type="Gene3D" id="1.20.1640.10">
    <property type="entry name" value="Multidrug efflux transporter AcrB transmembrane domain"/>
    <property type="match status" value="3"/>
</dbReference>
<feature type="compositionally biased region" description="Low complexity" evidence="8">
    <location>
        <begin position="786"/>
        <end position="797"/>
    </location>
</feature>
<sequence>MNLSGPFVRRPVGTVLLTVWIALAGIAAFFKLPVASLPQVDFPVISVSANLPGASPQTMASSVATPLERRLGVIAGVNEVTSSSGNGSTRVTLQFDLNRDIDAAAREVQAAINASRSDLPATLRSNPTYRKANPSAAPVIILALTSPTRSPGRIYDVVNNLVQQKIAQVPGVGDVELGGGSQPAVRVDMIPFALNRYGIAMEDVRAALQAGTANRPKGDVTVNGNRLQIYTGTADMPNGGKTASDYRDLVVAWRNGAAVRLSDVAEVSDGVENINTMGLFNGRPAVIVLVTLQPGANVIETVDGVRALLPELQASLPKDIAIDVASDRTFSIRSSLHEVELTLAIAIILVVLVVSVFLRSARATFIPAVATIVSLMGTLGIMYVLGFSLNNLSLMALTVATGFVVDDAIVVLENTSRHIEQGMDRFQAALRGAREVGFTVLSISISLIAVFIPLLFMGGQVGRLFREFAVSLSAAVMISLLLSLTTTPMMCAWLLSPSAHEKKPSRISRWAEAAFDRVHRIYAVSLDWALSARWLVLLILLLVIGLNIFLFVRVPKGFFPQQDTGQVMGGIRADQSISFQQMQDKLRQLVDIIRADEAVDTVVAFTGGSRAGGGFMMMTLKRGHGEPRGQEVISRLRPKLARVTGVSLFLNPVQDVRMGGRSSNSTYQYTLKSDNVADLKLWGNKLMEAMKEQPALTDIDSDLQENGIETYVDVDRSSAARMGISARSVDNALYDAFGQRQVATIYEELNQYKVIMQLAPRYIVTPEALKDVYVPAKNTGAPTPETGLASTGVSGSTASGGGSATGTSTAAGTSGGAGTSANLSLRDASTGTAVSSATTPMVPLSAIAHFAERPAATSVNHQDAELAATISYNLADGHTLADGEAAVRAAEAQISMPINVRGSFQGTARQAQETNQQQPLLILAALVVIYIVLGVLYESLVHPITVLSTLPSAGIGAVLALLIFHMEFSIMALIGLFLLIGIVKKNAILIIDFALDAERSRGLSPYEAVREACLLRFRPILMTTLAAILGALPLAIGFGEGAELRRPLGISIIGGLIASQVITLLTTPVVYLLLDKLRRRSPLERELARHGEARTA</sequence>
<name>A0A934WL40_9BURK</name>
<protein>
    <submittedName>
        <fullName evidence="10">Efflux RND transporter permease subunit</fullName>
    </submittedName>
</protein>
<keyword evidence="7 9" id="KW-0472">Membrane</keyword>
<dbReference type="Gene3D" id="3.30.70.1320">
    <property type="entry name" value="Multidrug efflux transporter AcrB pore domain like"/>
    <property type="match status" value="1"/>
</dbReference>
<evidence type="ECO:0000256" key="3">
    <source>
        <dbReference type="ARBA" id="ARBA00022475"/>
    </source>
</evidence>
<dbReference type="FunFam" id="1.20.1640.10:FF:000001">
    <property type="entry name" value="Efflux pump membrane transporter"/>
    <property type="match status" value="1"/>
</dbReference>
<keyword evidence="11" id="KW-1185">Reference proteome</keyword>
<feature type="transmembrane region" description="Helical" evidence="9">
    <location>
        <begin position="1015"/>
        <end position="1036"/>
    </location>
</feature>
<organism evidence="10 11">
    <name type="scientific">Ramlibacter ginsenosidimutans</name>
    <dbReference type="NCBI Taxonomy" id="502333"/>
    <lineage>
        <taxon>Bacteria</taxon>
        <taxon>Pseudomonadati</taxon>
        <taxon>Pseudomonadota</taxon>
        <taxon>Betaproteobacteria</taxon>
        <taxon>Burkholderiales</taxon>
        <taxon>Comamonadaceae</taxon>
        <taxon>Ramlibacter</taxon>
    </lineage>
</organism>
<dbReference type="Gene3D" id="3.30.70.1430">
    <property type="entry name" value="Multidrug efflux transporter AcrB pore domain"/>
    <property type="match status" value="2"/>
</dbReference>
<dbReference type="Gene3D" id="3.30.2090.10">
    <property type="entry name" value="Multidrug efflux transporter AcrB TolC docking domain, DN and DC subdomains"/>
    <property type="match status" value="3"/>
</dbReference>
<dbReference type="Proteomes" id="UP000630528">
    <property type="component" value="Unassembled WGS sequence"/>
</dbReference>
<gene>
    <name evidence="10" type="ORF">JJB11_09775</name>
</gene>
<dbReference type="SUPFAM" id="SSF82693">
    <property type="entry name" value="Multidrug efflux transporter AcrB pore domain, PN1, PN2, PC1 and PC2 subdomains"/>
    <property type="match status" value="3"/>
</dbReference>
<evidence type="ECO:0000313" key="11">
    <source>
        <dbReference type="Proteomes" id="UP000630528"/>
    </source>
</evidence>
<keyword evidence="3" id="KW-1003">Cell membrane</keyword>
<dbReference type="Gene3D" id="3.30.70.1440">
    <property type="entry name" value="Multidrug efflux transporter AcrB pore domain"/>
    <property type="match status" value="2"/>
</dbReference>
<evidence type="ECO:0000313" key="10">
    <source>
        <dbReference type="EMBL" id="MBK6006379.1"/>
    </source>
</evidence>
<evidence type="ECO:0000256" key="2">
    <source>
        <dbReference type="ARBA" id="ARBA00022448"/>
    </source>
</evidence>
<keyword evidence="6 9" id="KW-1133">Transmembrane helix</keyword>
<evidence type="ECO:0000256" key="8">
    <source>
        <dbReference type="SAM" id="MobiDB-lite"/>
    </source>
</evidence>
<feature type="transmembrane region" description="Helical" evidence="9">
    <location>
        <begin position="970"/>
        <end position="995"/>
    </location>
</feature>
<evidence type="ECO:0000256" key="9">
    <source>
        <dbReference type="SAM" id="Phobius"/>
    </source>
</evidence>
<feature type="transmembrane region" description="Helical" evidence="9">
    <location>
        <begin position="1048"/>
        <end position="1074"/>
    </location>
</feature>
<feature type="transmembrane region" description="Helical" evidence="9">
    <location>
        <begin position="365"/>
        <end position="386"/>
    </location>
</feature>
<dbReference type="AlphaFoldDB" id="A0A934WL40"/>
<dbReference type="PRINTS" id="PR00702">
    <property type="entry name" value="ACRIFLAVINRP"/>
</dbReference>
<feature type="transmembrane region" description="Helical" evidence="9">
    <location>
        <begin position="919"/>
        <end position="937"/>
    </location>
</feature>
<dbReference type="PANTHER" id="PTHR32063">
    <property type="match status" value="1"/>
</dbReference>
<reference evidence="10" key="1">
    <citation type="journal article" date="2012" name="J. Microbiol. Biotechnol.">
        <title>Ramlibacter ginsenosidimutans sp. nov., with ginsenoside-converting activity.</title>
        <authorList>
            <person name="Wang L."/>
            <person name="An D.S."/>
            <person name="Kim S.G."/>
            <person name="Jin F.X."/>
            <person name="Kim S.C."/>
            <person name="Lee S.T."/>
            <person name="Im W.T."/>
        </authorList>
    </citation>
    <scope>NUCLEOTIDE SEQUENCE</scope>
    <source>
        <strain evidence="10">KACC 17527</strain>
    </source>
</reference>
<feature type="transmembrane region" description="Helical" evidence="9">
    <location>
        <begin position="468"/>
        <end position="495"/>
    </location>
</feature>
<accession>A0A934WL40</accession>